<feature type="domain" description="DUF1565" evidence="11">
    <location>
        <begin position="56"/>
        <end position="95"/>
    </location>
</feature>
<dbReference type="AlphaFoldDB" id="A0AAC9HQ51"/>
<dbReference type="SUPFAM" id="SSF51126">
    <property type="entry name" value="Pectin lyase-like"/>
    <property type="match status" value="1"/>
</dbReference>
<organism evidence="13 14">
    <name type="scientific">Actinoalloteichus hymeniacidonis</name>
    <dbReference type="NCBI Taxonomy" id="340345"/>
    <lineage>
        <taxon>Bacteria</taxon>
        <taxon>Bacillati</taxon>
        <taxon>Actinomycetota</taxon>
        <taxon>Actinomycetes</taxon>
        <taxon>Pseudonocardiales</taxon>
        <taxon>Pseudonocardiaceae</taxon>
        <taxon>Actinoalloteichus</taxon>
    </lineage>
</organism>
<dbReference type="Proteomes" id="UP000095210">
    <property type="component" value="Chromosome"/>
</dbReference>
<evidence type="ECO:0000259" key="12">
    <source>
        <dbReference type="Pfam" id="PF22842"/>
    </source>
</evidence>
<evidence type="ECO:0000256" key="5">
    <source>
        <dbReference type="ARBA" id="ARBA00022729"/>
    </source>
</evidence>
<keyword evidence="3" id="KW-0964">Secreted</keyword>
<comment type="similarity">
    <text evidence="8">Belongs to the polysaccharide lyase 9 family.</text>
</comment>
<evidence type="ECO:0000256" key="8">
    <source>
        <dbReference type="ARBA" id="ARBA00038263"/>
    </source>
</evidence>
<evidence type="ECO:0000256" key="7">
    <source>
        <dbReference type="ARBA" id="ARBA00023239"/>
    </source>
</evidence>
<dbReference type="RefSeq" id="WP_084642946.1">
    <property type="nucleotide sequence ID" value="NZ_CP014859.1"/>
</dbReference>
<accession>A0AAC9HQ51</accession>
<name>A0AAC9HQ51_9PSEU</name>
<dbReference type="GO" id="GO:0016837">
    <property type="term" value="F:carbon-oxygen lyase activity, acting on polysaccharides"/>
    <property type="evidence" value="ECO:0007669"/>
    <property type="project" value="TreeGrafter"/>
</dbReference>
<proteinExistence type="inferred from homology"/>
<dbReference type="InterPro" id="IPR052052">
    <property type="entry name" value="Polysaccharide_Lyase_9"/>
</dbReference>
<dbReference type="InterPro" id="IPR011459">
    <property type="entry name" value="DUF1565"/>
</dbReference>
<keyword evidence="5" id="KW-0732">Signal</keyword>
<feature type="transmembrane region" description="Helical" evidence="10">
    <location>
        <begin position="21"/>
        <end position="41"/>
    </location>
</feature>
<keyword evidence="10" id="KW-0812">Transmembrane</keyword>
<dbReference type="Gene3D" id="2.160.20.10">
    <property type="entry name" value="Single-stranded right-handed beta-helix, Pectin lyase-like"/>
    <property type="match status" value="1"/>
</dbReference>
<evidence type="ECO:0000256" key="2">
    <source>
        <dbReference type="ARBA" id="ARBA00004613"/>
    </source>
</evidence>
<keyword evidence="14" id="KW-1185">Reference proteome</keyword>
<dbReference type="Pfam" id="PF22842">
    <property type="entry name" value="Pel9A-like_beta_helix"/>
    <property type="match status" value="1"/>
</dbReference>
<reference evidence="14" key="1">
    <citation type="submission" date="2016-03" db="EMBL/GenBank/DDBJ databases">
        <title>Complete genome sequence of the type strain Actinoalloteichus hymeniacidonis DSM 45092.</title>
        <authorList>
            <person name="Schaffert L."/>
            <person name="Albersmeier A."/>
            <person name="Winkler A."/>
            <person name="Kalinowski J."/>
            <person name="Zotchev S."/>
            <person name="Ruckert C."/>
        </authorList>
    </citation>
    <scope>NUCLEOTIDE SEQUENCE [LARGE SCALE GENOMIC DNA]</scope>
    <source>
        <strain evidence="14">HPA177(T) (DSM 45092(T))</strain>
    </source>
</reference>
<dbReference type="InterPro" id="IPR012334">
    <property type="entry name" value="Pectin_lyas_fold"/>
</dbReference>
<feature type="domain" description="Pel9A-like right handed beta-helix region" evidence="12">
    <location>
        <begin position="171"/>
        <end position="332"/>
    </location>
</feature>
<comment type="cofactor">
    <cofactor evidence="1">
        <name>Ca(2+)</name>
        <dbReference type="ChEBI" id="CHEBI:29108"/>
    </cofactor>
</comment>
<evidence type="ECO:0000313" key="13">
    <source>
        <dbReference type="EMBL" id="AOS63294.1"/>
    </source>
</evidence>
<evidence type="ECO:0000256" key="4">
    <source>
        <dbReference type="ARBA" id="ARBA00022723"/>
    </source>
</evidence>
<evidence type="ECO:0000256" key="1">
    <source>
        <dbReference type="ARBA" id="ARBA00001913"/>
    </source>
</evidence>
<dbReference type="InterPro" id="IPR053868">
    <property type="entry name" value="Pel9A-like_beta_helix"/>
</dbReference>
<evidence type="ECO:0000256" key="3">
    <source>
        <dbReference type="ARBA" id="ARBA00022525"/>
    </source>
</evidence>
<gene>
    <name evidence="13" type="ORF">TL08_12400</name>
</gene>
<sequence>MNNVVVHHAVPRSITRDRLRVLTVIAVVPVAVLATSTVAVAEPQVQDGLIVVAPDGDDANPGTIDAPLREIQRAVDLAEPGDVIALRGGTYALSTNIQILHSGEPDRPITIAPYQDEHAVIDGEALPASHTPIGGSIPRSERGAIHQENAAHWVYRDLEIIRGPYAIYCDSCDNTVFDGLTTRDNYESGLQIQGSSSDNLVLNLDSYGNRDPRKNGESADGLAIKEGSGEGNVVRGARLWNNVDDGFDAWEFLSPILIEDSVAYGNGVNRWDFPDFQGDGNGFKLGGGDEVQPADHVVRNNISFDNEVAGFIDNNNPGTLTVERNTSYDNGRYGFQFDKSTSVLTGNLTVGDVVPVQLGDSTGTGNSWDIADEWDDSDLASTDSSVLSGPRDADGGIASSPFLVPTDHPELGARF</sequence>
<keyword evidence="10" id="KW-0472">Membrane</keyword>
<evidence type="ECO:0000256" key="10">
    <source>
        <dbReference type="SAM" id="Phobius"/>
    </source>
</evidence>
<dbReference type="SMART" id="SM00710">
    <property type="entry name" value="PbH1"/>
    <property type="match status" value="6"/>
</dbReference>
<comment type="subcellular location">
    <subcellularLocation>
        <location evidence="2">Secreted</location>
    </subcellularLocation>
</comment>
<evidence type="ECO:0000313" key="14">
    <source>
        <dbReference type="Proteomes" id="UP000095210"/>
    </source>
</evidence>
<dbReference type="PANTHER" id="PTHR40088:SF1">
    <property type="entry name" value="PECTATE LYASE PEL9"/>
    <property type="match status" value="1"/>
</dbReference>
<dbReference type="InterPro" id="IPR011050">
    <property type="entry name" value="Pectin_lyase_fold/virulence"/>
</dbReference>
<dbReference type="GO" id="GO:0005576">
    <property type="term" value="C:extracellular region"/>
    <property type="evidence" value="ECO:0007669"/>
    <property type="project" value="UniProtKB-SubCell"/>
</dbReference>
<dbReference type="GO" id="GO:0046872">
    <property type="term" value="F:metal ion binding"/>
    <property type="evidence" value="ECO:0007669"/>
    <property type="project" value="UniProtKB-KW"/>
</dbReference>
<evidence type="ECO:0000256" key="6">
    <source>
        <dbReference type="ARBA" id="ARBA00022837"/>
    </source>
</evidence>
<protein>
    <submittedName>
        <fullName evidence="13">DUF1565 family protein/Right handed beta helix region</fullName>
    </submittedName>
</protein>
<keyword evidence="4" id="KW-0479">Metal-binding</keyword>
<dbReference type="EMBL" id="CP014859">
    <property type="protein sequence ID" value="AOS63294.1"/>
    <property type="molecule type" value="Genomic_DNA"/>
</dbReference>
<evidence type="ECO:0000259" key="11">
    <source>
        <dbReference type="Pfam" id="PF07602"/>
    </source>
</evidence>
<dbReference type="KEGG" id="ahm:TL08_12400"/>
<keyword evidence="6" id="KW-0106">Calcium</keyword>
<dbReference type="Pfam" id="PF07602">
    <property type="entry name" value="DUF1565"/>
    <property type="match status" value="1"/>
</dbReference>
<dbReference type="InterPro" id="IPR006626">
    <property type="entry name" value="PbH1"/>
</dbReference>
<dbReference type="PANTHER" id="PTHR40088">
    <property type="entry name" value="PECTATE LYASE (EUROFUNG)"/>
    <property type="match status" value="1"/>
</dbReference>
<feature type="region of interest" description="Disordered" evidence="9">
    <location>
        <begin position="379"/>
        <end position="415"/>
    </location>
</feature>
<evidence type="ECO:0000256" key="9">
    <source>
        <dbReference type="SAM" id="MobiDB-lite"/>
    </source>
</evidence>
<keyword evidence="10" id="KW-1133">Transmembrane helix</keyword>
<keyword evidence="7" id="KW-0456">Lyase</keyword>